<feature type="transmembrane region" description="Helical" evidence="3">
    <location>
        <begin position="765"/>
        <end position="788"/>
    </location>
</feature>
<dbReference type="InterPro" id="IPR001245">
    <property type="entry name" value="Ser-Thr/Tyr_kinase_cat_dom"/>
</dbReference>
<feature type="transmembrane region" description="Helical" evidence="3">
    <location>
        <begin position="1239"/>
        <end position="1264"/>
    </location>
</feature>
<keyword evidence="2" id="KW-0067">ATP-binding</keyword>
<dbReference type="InterPro" id="IPR017441">
    <property type="entry name" value="Protein_kinase_ATP_BS"/>
</dbReference>
<keyword evidence="5" id="KW-0675">Receptor</keyword>
<dbReference type="PANTHER" id="PTHR24416">
    <property type="entry name" value="TYROSINE-PROTEIN KINASE RECEPTOR"/>
    <property type="match status" value="1"/>
</dbReference>
<dbReference type="GO" id="GO:0005524">
    <property type="term" value="F:ATP binding"/>
    <property type="evidence" value="ECO:0007669"/>
    <property type="project" value="UniProtKB-UniRule"/>
</dbReference>
<dbReference type="PANTHER" id="PTHR24416:SF611">
    <property type="entry name" value="TYROSINE-PROTEIN KINASE TRANSMEMBRANE RECEPTOR ROR"/>
    <property type="match status" value="1"/>
</dbReference>
<organism evidence="5 6">
    <name type="scientific">Orchesella cincta</name>
    <name type="common">Springtail</name>
    <name type="synonym">Podura cincta</name>
    <dbReference type="NCBI Taxonomy" id="48709"/>
    <lineage>
        <taxon>Eukaryota</taxon>
        <taxon>Metazoa</taxon>
        <taxon>Ecdysozoa</taxon>
        <taxon>Arthropoda</taxon>
        <taxon>Hexapoda</taxon>
        <taxon>Collembola</taxon>
        <taxon>Entomobryomorpha</taxon>
        <taxon>Entomobryoidea</taxon>
        <taxon>Orchesellidae</taxon>
        <taxon>Orchesellinae</taxon>
        <taxon>Orchesella</taxon>
    </lineage>
</organism>
<keyword evidence="6" id="KW-1185">Reference proteome</keyword>
<evidence type="ECO:0000313" key="6">
    <source>
        <dbReference type="Proteomes" id="UP000094527"/>
    </source>
</evidence>
<gene>
    <name evidence="5" type="ORF">Ocin01_16364</name>
</gene>
<dbReference type="Proteomes" id="UP000094527">
    <property type="component" value="Unassembled WGS sequence"/>
</dbReference>
<proteinExistence type="predicted"/>
<dbReference type="InterPro" id="IPR020635">
    <property type="entry name" value="Tyr_kinase_cat_dom"/>
</dbReference>
<evidence type="ECO:0000259" key="4">
    <source>
        <dbReference type="PROSITE" id="PS50011"/>
    </source>
</evidence>
<dbReference type="GO" id="GO:0005886">
    <property type="term" value="C:plasma membrane"/>
    <property type="evidence" value="ECO:0007669"/>
    <property type="project" value="TreeGrafter"/>
</dbReference>
<comment type="subcellular location">
    <subcellularLocation>
        <location evidence="1">Membrane</location>
        <topology evidence="1">Single-pass membrane protein</topology>
    </subcellularLocation>
</comment>
<dbReference type="PROSITE" id="PS00107">
    <property type="entry name" value="PROTEIN_KINASE_ATP"/>
    <property type="match status" value="1"/>
</dbReference>
<accession>A0A1D2MBD8</accession>
<sequence length="1375" mass="157738">MPIDIDTLQSLKIPTNLTRLHLPDGKYWIHFALPDNVTCEDLKDVTAANWELQMNPLTWFSSETVKNILGVGFGYNEDLIGCYVLYKVIPLSSYFITSMDFGITPGVVESFGLFKKRMDSLHDYNIEFMKVMFRSNYTEPYIDYYVPPQSVGDAVHRRLLHSFWKLVVTPHDSKMGVVLPMPLTKLPRLYPGKMIPYIDSESCSHVNDIPWYATSALATLSKHFQSAVLTHAEWTLLKSVAAQKYYAATNKTNIHQDIRLDIIIDYTDWLPYNPVVFGSTRCDHKWEAIEAELIVLNRQRAHPLENVMAKTLLFAVENKNDGGFSVNVDREFAKRMSSRVTIATLNIVNSRQFENNVRPKLEEMKAFRSIILAKHPEADVYFQLRFDLNILDYYATVFCNREALSLHEQIEGISNWALFNAIPLIIGRAFDDVNHGVFQTWFSVLRPTLENFRDVNPYLVVRNYPKIRDTMDLEPCIEWTKERPALSLTYFHNNYIGSSFDATNMRKDRPITRDEYEILLQFILHRFDLVEVLLAKDSYKNFVRALDKLATDGLIDEAKKFLILFDHGDFSEQEQLETFYSFLNFTKVTLGNNIEFIQGITYGLGAFLEQTENMSYEEFMNATYHRHTMIVGWGQTFNLTMGVFMGIDNCEQLLLQSKKSNDFITEPFLRNAEYIVCHQNMDLNKYNKTKTLGEFLDRNLYIKKITDAFGEESFPKNGWWKITNYSDLAVPSVYLEKYSAFLGSQTWWPTSPSIPTANSTNDKQIVVLVVTFSFLILLIFALGLSLWYHKNKTIQYLSNEEEYEFRNGLKIDANQYPYNKQLEIPKEEFRFDQSKHIGSGTFGRVYKMKVGNFESEVAVKIPQLSVGKDAILGALQEIKILTFIGTHENVIRILGAYTKEIKLGDVPYPTMTWDDDFILKLEQGLRPIKPVRSSDEVYKLMECCWNITPNLRPTFAELREMFSNLKIYAYQQEALFSQSLISVTFDPFVSLRDVGIPNAYNVDDLIPMVSKISSRFSKMLVTLIHPKQAFSAKMIPSAVALFNKLHRASNQPPMEVSITFPMTVVGNGSTSTSFDFAKNIADDANKIYSGTVKRLFLEYWQLSASRKNVEDAKRYFTYIRGQLNETGYILGAYLPFDCGTETTDQLPEYLIQILPFVKEVIFANSPGKEQLNLEPYLTTRPVTWLFEQCKHKIKQHDERISVSLFTAWTFANSTADDRKLVTLKNDTDAKPDENTIPNWLIGVVSAVVIVTLAIIVSAVIWRVLRHKLKSNNINHKDIDSLYTNTSDTRGEGLLGSISASQKAAYDTNISTGIRHIWNSIRGSAKRPVSGMISEIKVLSHLGEHEKLVNLVGAYTKEIRKGNLIITQNYENIAAQ</sequence>
<evidence type="ECO:0000256" key="3">
    <source>
        <dbReference type="SAM" id="Phobius"/>
    </source>
</evidence>
<keyword evidence="3" id="KW-1133">Transmembrane helix</keyword>
<dbReference type="PROSITE" id="PS50011">
    <property type="entry name" value="PROTEIN_KINASE_DOM"/>
    <property type="match status" value="1"/>
</dbReference>
<feature type="binding site" evidence="2">
    <location>
        <position position="868"/>
    </location>
    <ligand>
        <name>ATP</name>
        <dbReference type="ChEBI" id="CHEBI:30616"/>
    </ligand>
</feature>
<evidence type="ECO:0000313" key="5">
    <source>
        <dbReference type="EMBL" id="ODM90318.1"/>
    </source>
</evidence>
<keyword evidence="2" id="KW-0547">Nucleotide-binding</keyword>
<dbReference type="Gene3D" id="1.10.510.10">
    <property type="entry name" value="Transferase(Phosphotransferase) domain 1"/>
    <property type="match status" value="1"/>
</dbReference>
<keyword evidence="3" id="KW-0472">Membrane</keyword>
<evidence type="ECO:0000256" key="2">
    <source>
        <dbReference type="PROSITE-ProRule" id="PRU10141"/>
    </source>
</evidence>
<dbReference type="EMBL" id="LJIJ01002036">
    <property type="protein sequence ID" value="ODM90318.1"/>
    <property type="molecule type" value="Genomic_DNA"/>
</dbReference>
<dbReference type="GO" id="GO:0004714">
    <property type="term" value="F:transmembrane receptor protein tyrosine kinase activity"/>
    <property type="evidence" value="ECO:0007669"/>
    <property type="project" value="TreeGrafter"/>
</dbReference>
<feature type="domain" description="Protein kinase" evidence="4">
    <location>
        <begin position="831"/>
        <end position="1211"/>
    </location>
</feature>
<dbReference type="GO" id="GO:0007169">
    <property type="term" value="P:cell surface receptor protein tyrosine kinase signaling pathway"/>
    <property type="evidence" value="ECO:0007669"/>
    <property type="project" value="TreeGrafter"/>
</dbReference>
<dbReference type="InterPro" id="IPR000719">
    <property type="entry name" value="Prot_kinase_dom"/>
</dbReference>
<dbReference type="Gene3D" id="3.30.200.20">
    <property type="entry name" value="Phosphorylase Kinase, domain 1"/>
    <property type="match status" value="1"/>
</dbReference>
<name>A0A1D2MBD8_ORCCI</name>
<dbReference type="GO" id="GO:0043235">
    <property type="term" value="C:receptor complex"/>
    <property type="evidence" value="ECO:0007669"/>
    <property type="project" value="TreeGrafter"/>
</dbReference>
<dbReference type="InterPro" id="IPR050122">
    <property type="entry name" value="RTK"/>
</dbReference>
<dbReference type="SMART" id="SM00219">
    <property type="entry name" value="TyrKc"/>
    <property type="match status" value="1"/>
</dbReference>
<dbReference type="SUPFAM" id="SSF56112">
    <property type="entry name" value="Protein kinase-like (PK-like)"/>
    <property type="match status" value="1"/>
</dbReference>
<keyword evidence="3" id="KW-0812">Transmembrane</keyword>
<dbReference type="InterPro" id="IPR011009">
    <property type="entry name" value="Kinase-like_dom_sf"/>
</dbReference>
<comment type="caution">
    <text evidence="5">The sequence shown here is derived from an EMBL/GenBank/DDBJ whole genome shotgun (WGS) entry which is preliminary data.</text>
</comment>
<protein>
    <submittedName>
        <fullName evidence="5">Macrophage colony-stimulating factor 1 receptor</fullName>
    </submittedName>
</protein>
<reference evidence="5 6" key="1">
    <citation type="journal article" date="2016" name="Genome Biol. Evol.">
        <title>Gene Family Evolution Reflects Adaptation to Soil Environmental Stressors in the Genome of the Collembolan Orchesella cincta.</title>
        <authorList>
            <person name="Faddeeva-Vakhrusheva A."/>
            <person name="Derks M.F."/>
            <person name="Anvar S.Y."/>
            <person name="Agamennone V."/>
            <person name="Suring W."/>
            <person name="Smit S."/>
            <person name="van Straalen N.M."/>
            <person name="Roelofs D."/>
        </authorList>
    </citation>
    <scope>NUCLEOTIDE SEQUENCE [LARGE SCALE GENOMIC DNA]</scope>
    <source>
        <tissue evidence="5">Mixed pool</tissue>
    </source>
</reference>
<dbReference type="Pfam" id="PF07714">
    <property type="entry name" value="PK_Tyr_Ser-Thr"/>
    <property type="match status" value="2"/>
</dbReference>
<dbReference type="STRING" id="48709.A0A1D2MBD8"/>
<evidence type="ECO:0000256" key="1">
    <source>
        <dbReference type="ARBA" id="ARBA00004167"/>
    </source>
</evidence>